<accession>A0ABN3PVB3</accession>
<reference evidence="3 4" key="1">
    <citation type="journal article" date="2019" name="Int. J. Syst. Evol. Microbiol.">
        <title>The Global Catalogue of Microorganisms (GCM) 10K type strain sequencing project: providing services to taxonomists for standard genome sequencing and annotation.</title>
        <authorList>
            <consortium name="The Broad Institute Genomics Platform"/>
            <consortium name="The Broad Institute Genome Sequencing Center for Infectious Disease"/>
            <person name="Wu L."/>
            <person name="Ma J."/>
        </authorList>
    </citation>
    <scope>NUCLEOTIDE SEQUENCE [LARGE SCALE GENOMIC DNA]</scope>
    <source>
        <strain evidence="3 4">JCM 6833</strain>
    </source>
</reference>
<feature type="domain" description="YCII-related" evidence="2">
    <location>
        <begin position="1"/>
        <end position="116"/>
    </location>
</feature>
<gene>
    <name evidence="3" type="ORF">GCM10010411_39150</name>
</gene>
<dbReference type="PANTHER" id="PTHR35174:SF3">
    <property type="entry name" value="BLL7171 PROTEIN"/>
    <property type="match status" value="1"/>
</dbReference>
<dbReference type="Pfam" id="PF03795">
    <property type="entry name" value="YCII"/>
    <property type="match status" value="1"/>
</dbReference>
<proteinExistence type="inferred from homology"/>
<dbReference type="Proteomes" id="UP001501509">
    <property type="component" value="Unassembled WGS sequence"/>
</dbReference>
<sequence length="124" mass="13840">MKYLIMIYHSQRLHERWEGLSEAEREKGMQAHLALIEDLVDSGEMVVSEALADPSMAKRVSVDKDRTSTIDGPFPEVKEYLAGFYLIECDSLERALERAAQIPEAAVGGTVEVRPVQTSTGLEM</sequence>
<name>A0ABN3PVB3_9ACTN</name>
<dbReference type="PANTHER" id="PTHR35174">
    <property type="entry name" value="BLL7171 PROTEIN-RELATED"/>
    <property type="match status" value="1"/>
</dbReference>
<dbReference type="SUPFAM" id="SSF54909">
    <property type="entry name" value="Dimeric alpha+beta barrel"/>
    <property type="match status" value="1"/>
</dbReference>
<evidence type="ECO:0000259" key="2">
    <source>
        <dbReference type="Pfam" id="PF03795"/>
    </source>
</evidence>
<dbReference type="Gene3D" id="3.30.70.1060">
    <property type="entry name" value="Dimeric alpha+beta barrel"/>
    <property type="match status" value="1"/>
</dbReference>
<dbReference type="EMBL" id="BAAATD010000005">
    <property type="protein sequence ID" value="GAA2601577.1"/>
    <property type="molecule type" value="Genomic_DNA"/>
</dbReference>
<evidence type="ECO:0000313" key="4">
    <source>
        <dbReference type="Proteomes" id="UP001501509"/>
    </source>
</evidence>
<evidence type="ECO:0000256" key="1">
    <source>
        <dbReference type="ARBA" id="ARBA00007689"/>
    </source>
</evidence>
<dbReference type="RefSeq" id="WP_344542781.1">
    <property type="nucleotide sequence ID" value="NZ_BAAATD010000005.1"/>
</dbReference>
<dbReference type="InterPro" id="IPR005545">
    <property type="entry name" value="YCII"/>
</dbReference>
<comment type="similarity">
    <text evidence="1">Belongs to the YciI family.</text>
</comment>
<protein>
    <submittedName>
        <fullName evidence="3">YciI family protein</fullName>
    </submittedName>
</protein>
<dbReference type="InterPro" id="IPR011008">
    <property type="entry name" value="Dimeric_a/b-barrel"/>
</dbReference>
<evidence type="ECO:0000313" key="3">
    <source>
        <dbReference type="EMBL" id="GAA2601577.1"/>
    </source>
</evidence>
<organism evidence="3 4">
    <name type="scientific">Actinomadura fulvescens</name>
    <dbReference type="NCBI Taxonomy" id="46160"/>
    <lineage>
        <taxon>Bacteria</taxon>
        <taxon>Bacillati</taxon>
        <taxon>Actinomycetota</taxon>
        <taxon>Actinomycetes</taxon>
        <taxon>Streptosporangiales</taxon>
        <taxon>Thermomonosporaceae</taxon>
        <taxon>Actinomadura</taxon>
    </lineage>
</organism>
<keyword evidence="4" id="KW-1185">Reference proteome</keyword>
<comment type="caution">
    <text evidence="3">The sequence shown here is derived from an EMBL/GenBank/DDBJ whole genome shotgun (WGS) entry which is preliminary data.</text>
</comment>